<sequence length="385" mass="43343">MNINALNELGKQETSLNLFSIQIEKLIIDEHAVEMLLDYVSKKSYRTIKLITDANIWNLYGQDLVKRFNQDHLLPTTIIAENKQGDVVADERAIMQALLETPNEVDVFIALGSGTIHDITRIASYKMKVPFISVPTAPSVDGFNSMGAPLIINEHKVTYQTQAPIALFAPLAWLKDAPKEMIAAGFGDMLGKITSLADWTFGHLSANEPYSEIVANMTRHALNRCLDSLPLLMSHDEKGIKILMESLVESGLAMLMLGQSHPASGGEHHLSHYWEMDFIKQNKKQVLHGTKVAIATLAIIEYYKKNMNTLIENDEMDESSQKEIEKLIAKFPDPKLLKRWIEEIGGKTSIADISVSPNLFEESLSHAHTIRNRYTMLRYINENKK</sequence>
<dbReference type="RefSeq" id="WP_061947107.1">
    <property type="nucleotide sequence ID" value="NZ_LTAO01000001.1"/>
</dbReference>
<evidence type="ECO:0000256" key="3">
    <source>
        <dbReference type="ARBA" id="ARBA00022723"/>
    </source>
</evidence>
<keyword evidence="2" id="KW-0444">Lipid biosynthesis</keyword>
<keyword evidence="4" id="KW-0521">NADP</keyword>
<evidence type="ECO:0000256" key="4">
    <source>
        <dbReference type="ARBA" id="ARBA00022857"/>
    </source>
</evidence>
<keyword evidence="3" id="KW-0479">Metal-binding</keyword>
<gene>
    <name evidence="10" type="ORF">AZF04_00495</name>
</gene>
<dbReference type="PANTHER" id="PTHR43616">
    <property type="entry name" value="GLYCEROL DEHYDROGENASE"/>
    <property type="match status" value="1"/>
</dbReference>
<keyword evidence="8" id="KW-0594">Phospholipid biosynthesis</keyword>
<dbReference type="PANTHER" id="PTHR43616:SF5">
    <property type="entry name" value="GLYCEROL DEHYDROGENASE 1"/>
    <property type="match status" value="1"/>
</dbReference>
<dbReference type="Gene3D" id="1.20.1090.10">
    <property type="entry name" value="Dehydroquinate synthase-like - alpha domain"/>
    <property type="match status" value="1"/>
</dbReference>
<keyword evidence="1" id="KW-0963">Cytoplasm</keyword>
<dbReference type="Pfam" id="PF13685">
    <property type="entry name" value="Fe-ADH_2"/>
    <property type="match status" value="1"/>
</dbReference>
<evidence type="ECO:0000256" key="1">
    <source>
        <dbReference type="ARBA" id="ARBA00022490"/>
    </source>
</evidence>
<name>A0A162F5S5_9BACI</name>
<dbReference type="GO" id="GO:0016614">
    <property type="term" value="F:oxidoreductase activity, acting on CH-OH group of donors"/>
    <property type="evidence" value="ECO:0007669"/>
    <property type="project" value="InterPro"/>
</dbReference>
<comment type="caution">
    <text evidence="10">The sequence shown here is derived from an EMBL/GenBank/DDBJ whole genome shotgun (WGS) entry which is preliminary data.</text>
</comment>
<evidence type="ECO:0000256" key="7">
    <source>
        <dbReference type="ARBA" id="ARBA00023098"/>
    </source>
</evidence>
<dbReference type="GO" id="GO:0046872">
    <property type="term" value="F:metal ion binding"/>
    <property type="evidence" value="ECO:0007669"/>
    <property type="project" value="UniProtKB-KW"/>
</dbReference>
<evidence type="ECO:0000256" key="5">
    <source>
        <dbReference type="ARBA" id="ARBA00023002"/>
    </source>
</evidence>
<accession>A0A162F5S5</accession>
<evidence type="ECO:0000256" key="2">
    <source>
        <dbReference type="ARBA" id="ARBA00022516"/>
    </source>
</evidence>
<proteinExistence type="predicted"/>
<dbReference type="CDD" id="cd08175">
    <property type="entry name" value="G1PDH"/>
    <property type="match status" value="1"/>
</dbReference>
<evidence type="ECO:0000313" key="11">
    <source>
        <dbReference type="Proteomes" id="UP000075806"/>
    </source>
</evidence>
<dbReference type="GO" id="GO:0008654">
    <property type="term" value="P:phospholipid biosynthetic process"/>
    <property type="evidence" value="ECO:0007669"/>
    <property type="project" value="UniProtKB-KW"/>
</dbReference>
<evidence type="ECO:0000256" key="9">
    <source>
        <dbReference type="ARBA" id="ARBA00023264"/>
    </source>
</evidence>
<keyword evidence="7" id="KW-0443">Lipid metabolism</keyword>
<dbReference type="OrthoDB" id="9763580at2"/>
<dbReference type="STRING" id="519424.AZF04_00495"/>
<organism evidence="10 11">
    <name type="scientific">Alkalihalobacillus trypoxylicola</name>
    <dbReference type="NCBI Taxonomy" id="519424"/>
    <lineage>
        <taxon>Bacteria</taxon>
        <taxon>Bacillati</taxon>
        <taxon>Bacillota</taxon>
        <taxon>Bacilli</taxon>
        <taxon>Bacillales</taxon>
        <taxon>Bacillaceae</taxon>
        <taxon>Alkalihalobacillus</taxon>
    </lineage>
</organism>
<protein>
    <recommendedName>
        <fullName evidence="12">Glycerol-1-phosphate dehydrogenase</fullName>
    </recommendedName>
</protein>
<dbReference type="InterPro" id="IPR016205">
    <property type="entry name" value="Glycerol_DH"/>
</dbReference>
<keyword evidence="11" id="KW-1185">Reference proteome</keyword>
<evidence type="ECO:0000256" key="6">
    <source>
        <dbReference type="ARBA" id="ARBA00023027"/>
    </source>
</evidence>
<dbReference type="EMBL" id="LTAO01000001">
    <property type="protein sequence ID" value="KYG34848.1"/>
    <property type="molecule type" value="Genomic_DNA"/>
</dbReference>
<evidence type="ECO:0008006" key="12">
    <source>
        <dbReference type="Google" id="ProtNLM"/>
    </source>
</evidence>
<dbReference type="AlphaFoldDB" id="A0A162F5S5"/>
<evidence type="ECO:0000313" key="10">
    <source>
        <dbReference type="EMBL" id="KYG34848.1"/>
    </source>
</evidence>
<dbReference type="SUPFAM" id="SSF56796">
    <property type="entry name" value="Dehydroquinate synthase-like"/>
    <property type="match status" value="1"/>
</dbReference>
<dbReference type="Gene3D" id="3.40.50.1970">
    <property type="match status" value="1"/>
</dbReference>
<keyword evidence="6" id="KW-0520">NAD</keyword>
<dbReference type="InterPro" id="IPR032837">
    <property type="entry name" value="G1PDH"/>
</dbReference>
<keyword evidence="5" id="KW-0560">Oxidoreductase</keyword>
<evidence type="ECO:0000256" key="8">
    <source>
        <dbReference type="ARBA" id="ARBA00023209"/>
    </source>
</evidence>
<reference evidence="10" key="1">
    <citation type="submission" date="2016-02" db="EMBL/GenBank/DDBJ databases">
        <title>Genome sequence of Bacillus trypoxylicola KCTC 13244(T).</title>
        <authorList>
            <person name="Jeong H."/>
            <person name="Park S.-H."/>
            <person name="Choi S.-K."/>
        </authorList>
    </citation>
    <scope>NUCLEOTIDE SEQUENCE [LARGE SCALE GENOMIC DNA]</scope>
    <source>
        <strain evidence="10">KCTC 13244</strain>
    </source>
</reference>
<keyword evidence="9" id="KW-1208">Phospholipid metabolism</keyword>
<dbReference type="Proteomes" id="UP000075806">
    <property type="component" value="Unassembled WGS sequence"/>
</dbReference>